<dbReference type="PANTHER" id="PTHR42685">
    <property type="entry name" value="GERANYLGERANYL DIPHOSPHATE REDUCTASE"/>
    <property type="match status" value="1"/>
</dbReference>
<dbReference type="KEGG" id="soh:D1869_07125"/>
<protein>
    <submittedName>
        <fullName evidence="1">Flavin-dependent dehydrogenase</fullName>
    </submittedName>
    <submittedName>
        <fullName evidence="2">NAD(P)-binding protein</fullName>
    </submittedName>
</protein>
<dbReference type="Proteomes" id="UP000427373">
    <property type="component" value="Chromosome"/>
</dbReference>
<dbReference type="Proteomes" id="UP000582213">
    <property type="component" value="Unassembled WGS sequence"/>
</dbReference>
<gene>
    <name evidence="2" type="ORF">D1869_07125</name>
    <name evidence="1" type="ORF">HNQ62_000303</name>
</gene>
<sequence length="326" mass="37991">MIKIAILGGGVSGSLLAYLLRTRTNYEVSLFDIKDKYVKPCGDIVPNVYTPPIPWDIKFRIKRFAFYLDGELIHDIEYRNTKWLVIDKWGWINKMREEVKTYHQSKFNRKNYDKVIDAKGPYDMDREVVYTTRALVKTGKFDDVAVFEFDTKYTGFYWIFPNEDGILNIGAGFLEYKNSRELILKYIKEKYSDAKIIDIRGAPISISPVKDKNYRIGEARGLVFPLSGEGIRPSAISAERAFEALYKEENFNEYMENSLKKLHYAVDIQHMLLRVYRYSSLSLRRSLLRILFKNDILLDAYLEDKITFEGISESVKAIKNGGLLRK</sequence>
<reference evidence="1 4" key="2">
    <citation type="submission" date="2020-08" db="EMBL/GenBank/DDBJ databases">
        <title>Genomic Encyclopedia of Type Strains, Phase IV (KMG-IV): sequencing the most valuable type-strain genomes for metagenomic binning, comparative biology and taxonomic classification.</title>
        <authorList>
            <person name="Goeker M."/>
        </authorList>
    </citation>
    <scope>NUCLEOTIDE SEQUENCE [LARGE SCALE GENOMIC DNA]</scope>
    <source>
        <strain evidence="1 4">DSM 12421</strain>
    </source>
</reference>
<dbReference type="SUPFAM" id="SSF51905">
    <property type="entry name" value="FAD/NAD(P)-binding domain"/>
    <property type="match status" value="1"/>
</dbReference>
<reference evidence="2 3" key="1">
    <citation type="submission" date="2019-10" db="EMBL/GenBank/DDBJ databases">
        <title>Genome Sequences from Six Type Strain Members of the Archaeal Family Sulfolobaceae: Acidianus ambivalens, Acidianus infernus, Metallosphaera prunae, Stygiolobus azoricus, Sulfolobus metallicus, and Sulfurisphaera ohwakuensis.</title>
        <authorList>
            <person name="Counts J.A."/>
            <person name="Kelly R.M."/>
        </authorList>
    </citation>
    <scope>NUCLEOTIDE SEQUENCE [LARGE SCALE GENOMIC DNA]</scope>
    <source>
        <strain evidence="2 3">TA-1</strain>
    </source>
</reference>
<evidence type="ECO:0000313" key="2">
    <source>
        <dbReference type="EMBL" id="QGR16972.1"/>
    </source>
</evidence>
<dbReference type="EMBL" id="JACHFY010000001">
    <property type="protein sequence ID" value="MBB5252585.1"/>
    <property type="molecule type" value="Genomic_DNA"/>
</dbReference>
<proteinExistence type="predicted"/>
<keyword evidence="3" id="KW-1185">Reference proteome</keyword>
<dbReference type="PANTHER" id="PTHR42685:SF20">
    <property type="entry name" value="HYDROGENASE, PUTATIVE-RELATED"/>
    <property type="match status" value="1"/>
</dbReference>
<dbReference type="InterPro" id="IPR036188">
    <property type="entry name" value="FAD/NAD-bd_sf"/>
</dbReference>
<accession>A0A650CGN4</accession>
<dbReference type="EMBL" id="CP045484">
    <property type="protein sequence ID" value="QGR16972.1"/>
    <property type="molecule type" value="Genomic_DNA"/>
</dbReference>
<dbReference type="Gene3D" id="3.50.50.60">
    <property type="entry name" value="FAD/NAD(P)-binding domain"/>
    <property type="match status" value="1"/>
</dbReference>
<organism evidence="2 3">
    <name type="scientific">Sulfurisphaera ohwakuensis</name>
    <dbReference type="NCBI Taxonomy" id="69656"/>
    <lineage>
        <taxon>Archaea</taxon>
        <taxon>Thermoproteota</taxon>
        <taxon>Thermoprotei</taxon>
        <taxon>Sulfolobales</taxon>
        <taxon>Sulfolobaceae</taxon>
        <taxon>Sulfurisphaera</taxon>
    </lineage>
</organism>
<evidence type="ECO:0000313" key="4">
    <source>
        <dbReference type="Proteomes" id="UP000582213"/>
    </source>
</evidence>
<evidence type="ECO:0000313" key="3">
    <source>
        <dbReference type="Proteomes" id="UP000427373"/>
    </source>
</evidence>
<name>A0A650CGN4_SULOH</name>
<dbReference type="InterPro" id="IPR050407">
    <property type="entry name" value="Geranylgeranyl_reductase"/>
</dbReference>
<evidence type="ECO:0000313" key="1">
    <source>
        <dbReference type="EMBL" id="MBB5252585.1"/>
    </source>
</evidence>
<dbReference type="AlphaFoldDB" id="A0A650CGN4"/>